<dbReference type="EMBL" id="QSQT01000012">
    <property type="protein sequence ID" value="RGK56194.1"/>
    <property type="molecule type" value="Genomic_DNA"/>
</dbReference>
<dbReference type="PANTHER" id="PTHR32507">
    <property type="entry name" value="NA(+)/H(+) ANTIPORTER 1"/>
    <property type="match status" value="1"/>
</dbReference>
<evidence type="ECO:0000256" key="7">
    <source>
        <dbReference type="ARBA" id="ARBA00022989"/>
    </source>
</evidence>
<dbReference type="PROSITE" id="PS51202">
    <property type="entry name" value="RCK_C"/>
    <property type="match status" value="1"/>
</dbReference>
<dbReference type="PANTHER" id="PTHR32507:SF7">
    <property type="entry name" value="K(+)_H(+) ANTIPORTER NHAP2"/>
    <property type="match status" value="1"/>
</dbReference>
<feature type="transmembrane region" description="Helical" evidence="10">
    <location>
        <begin position="229"/>
        <end position="246"/>
    </location>
</feature>
<dbReference type="Proteomes" id="UP000260862">
    <property type="component" value="Unassembled WGS sequence"/>
</dbReference>
<feature type="transmembrane region" description="Helical" evidence="10">
    <location>
        <begin position="252"/>
        <end position="271"/>
    </location>
</feature>
<feature type="transmembrane region" description="Helical" evidence="10">
    <location>
        <begin position="198"/>
        <end position="217"/>
    </location>
</feature>
<proteinExistence type="predicted"/>
<keyword evidence="5" id="KW-0630">Potassium</keyword>
<dbReference type="GO" id="GO:0006813">
    <property type="term" value="P:potassium ion transport"/>
    <property type="evidence" value="ECO:0007669"/>
    <property type="project" value="UniProtKB-KW"/>
</dbReference>
<evidence type="ECO:0000256" key="6">
    <source>
        <dbReference type="ARBA" id="ARBA00022692"/>
    </source>
</evidence>
<reference evidence="12 13" key="1">
    <citation type="submission" date="2018-08" db="EMBL/GenBank/DDBJ databases">
        <title>A genome reference for cultivated species of the human gut microbiota.</title>
        <authorList>
            <person name="Zou Y."/>
            <person name="Xue W."/>
            <person name="Luo G."/>
        </authorList>
    </citation>
    <scope>NUCLEOTIDE SEQUENCE [LARGE SCALE GENOMIC DNA]</scope>
    <source>
        <strain evidence="12 13">TF10-3AC</strain>
    </source>
</reference>
<dbReference type="GO" id="GO:1902600">
    <property type="term" value="P:proton transmembrane transport"/>
    <property type="evidence" value="ECO:0007669"/>
    <property type="project" value="InterPro"/>
</dbReference>
<feature type="transmembrane region" description="Helical" evidence="10">
    <location>
        <begin position="34"/>
        <end position="53"/>
    </location>
</feature>
<dbReference type="GO" id="GO:0015297">
    <property type="term" value="F:antiporter activity"/>
    <property type="evidence" value="ECO:0007669"/>
    <property type="project" value="UniProtKB-KW"/>
</dbReference>
<evidence type="ECO:0000256" key="5">
    <source>
        <dbReference type="ARBA" id="ARBA00022538"/>
    </source>
</evidence>
<dbReference type="SUPFAM" id="SSF116726">
    <property type="entry name" value="TrkA C-terminal domain-like"/>
    <property type="match status" value="1"/>
</dbReference>
<evidence type="ECO:0000256" key="10">
    <source>
        <dbReference type="SAM" id="Phobius"/>
    </source>
</evidence>
<dbReference type="InterPro" id="IPR006153">
    <property type="entry name" value="Cation/H_exchanger_TM"/>
</dbReference>
<feature type="transmembrane region" description="Helical" evidence="10">
    <location>
        <begin position="343"/>
        <end position="360"/>
    </location>
</feature>
<name>A0A3E4N3N0_9BACT</name>
<feature type="transmembrane region" description="Helical" evidence="10">
    <location>
        <begin position="278"/>
        <end position="298"/>
    </location>
</feature>
<dbReference type="NCBIfam" id="NF003716">
    <property type="entry name" value="PRK05326.1-3"/>
    <property type="match status" value="1"/>
</dbReference>
<feature type="transmembrane region" description="Helical" evidence="10">
    <location>
        <begin position="90"/>
        <end position="113"/>
    </location>
</feature>
<keyword evidence="7 10" id="KW-1133">Transmembrane helix</keyword>
<evidence type="ECO:0000256" key="8">
    <source>
        <dbReference type="ARBA" id="ARBA00023065"/>
    </source>
</evidence>
<dbReference type="Pfam" id="PF02080">
    <property type="entry name" value="TrkA_C"/>
    <property type="match status" value="1"/>
</dbReference>
<dbReference type="InterPro" id="IPR038770">
    <property type="entry name" value="Na+/solute_symporter_sf"/>
</dbReference>
<keyword evidence="6 10" id="KW-0812">Transmembrane</keyword>
<dbReference type="InterPro" id="IPR006037">
    <property type="entry name" value="RCK_C"/>
</dbReference>
<feature type="domain" description="RCK C-terminal" evidence="11">
    <location>
        <begin position="410"/>
        <end position="486"/>
    </location>
</feature>
<keyword evidence="5" id="KW-0633">Potassium transport</keyword>
<evidence type="ECO:0000256" key="9">
    <source>
        <dbReference type="ARBA" id="ARBA00023136"/>
    </source>
</evidence>
<organism evidence="12 13">
    <name type="scientific">Phocaeicola plebeius</name>
    <dbReference type="NCBI Taxonomy" id="310297"/>
    <lineage>
        <taxon>Bacteria</taxon>
        <taxon>Pseudomonadati</taxon>
        <taxon>Bacteroidota</taxon>
        <taxon>Bacteroidia</taxon>
        <taxon>Bacteroidales</taxon>
        <taxon>Bacteroidaceae</taxon>
        <taxon>Phocaeicola</taxon>
    </lineage>
</organism>
<feature type="transmembrane region" description="Helical" evidence="10">
    <location>
        <begin position="119"/>
        <end position="146"/>
    </location>
</feature>
<accession>A0A3E4N3N0</accession>
<keyword evidence="9 10" id="KW-0472">Membrane</keyword>
<keyword evidence="2" id="KW-0813">Transport</keyword>
<feature type="transmembrane region" description="Helical" evidence="10">
    <location>
        <begin position="6"/>
        <end position="22"/>
    </location>
</feature>
<keyword evidence="8" id="KW-0406">Ion transport</keyword>
<keyword evidence="4" id="KW-1003">Cell membrane</keyword>
<dbReference type="InterPro" id="IPR036721">
    <property type="entry name" value="RCK_C_sf"/>
</dbReference>
<dbReference type="GO" id="GO:0008324">
    <property type="term" value="F:monoatomic cation transmembrane transporter activity"/>
    <property type="evidence" value="ECO:0007669"/>
    <property type="project" value="InterPro"/>
</dbReference>
<keyword evidence="13" id="KW-1185">Reference proteome</keyword>
<evidence type="ECO:0000256" key="1">
    <source>
        <dbReference type="ARBA" id="ARBA00004651"/>
    </source>
</evidence>
<evidence type="ECO:0000313" key="13">
    <source>
        <dbReference type="Proteomes" id="UP000260862"/>
    </source>
</evidence>
<dbReference type="GO" id="GO:0005886">
    <property type="term" value="C:plasma membrane"/>
    <property type="evidence" value="ECO:0007669"/>
    <property type="project" value="UniProtKB-SubCell"/>
</dbReference>
<keyword evidence="3" id="KW-0050">Antiport</keyword>
<sequence>MIFTAENILMVGSVLIFSGILISKTGYRFGIPTLLLFLLVGMGFGSDGLGLQFNSASDAQFIGMMALSIILFSGGMDTKYSDIKPVLTPGIVLSTAGVLLTTLLTGVFIFYISNWNQTNINLTLMCSLLLAATMSSTDSASVFNLLRSQRMNLKQNLRPMLELESGSNDPVAYMLTIVLIQVISSGSSPDFLLIIKDLLVQFFFGGVIGYAMGRFSVWLINRINLSNSSLYPILLLSLLFITFTITDQLKGNAYLAVYIMGVILGNTRLAFRKEISTFMNGLTWLFQIVIFITLGLLVNPHEMLDITAVGLLIGVFMILVARPLSVFLCLLPFRNITNKGRLFVSWVGLRGATPIIFATYPVLAEIDGSQQLFNIVFFITLLSLIIQGMSITRAAKFLHLDLPAPKEGNEFGVELPEEIDTQLNDLTLTAEMLEEKDTLAEMQLPKGTLVMLVKRGNEFLIPNGQMKLQPGDKLLLISENKNKSAD</sequence>
<evidence type="ECO:0000256" key="2">
    <source>
        <dbReference type="ARBA" id="ARBA00022448"/>
    </source>
</evidence>
<evidence type="ECO:0000256" key="3">
    <source>
        <dbReference type="ARBA" id="ARBA00022449"/>
    </source>
</evidence>
<comment type="caution">
    <text evidence="12">The sequence shown here is derived from an EMBL/GenBank/DDBJ whole genome shotgun (WGS) entry which is preliminary data.</text>
</comment>
<dbReference type="Pfam" id="PF00999">
    <property type="entry name" value="Na_H_Exchanger"/>
    <property type="match status" value="1"/>
</dbReference>
<evidence type="ECO:0000313" key="12">
    <source>
        <dbReference type="EMBL" id="RGK56194.1"/>
    </source>
</evidence>
<dbReference type="AlphaFoldDB" id="A0A3E4N3N0"/>
<feature type="transmembrane region" description="Helical" evidence="10">
    <location>
        <begin position="310"/>
        <end position="331"/>
    </location>
</feature>
<dbReference type="RefSeq" id="WP_117672461.1">
    <property type="nucleotide sequence ID" value="NZ_CABOGR010000012.1"/>
</dbReference>
<dbReference type="NCBIfam" id="NF003715">
    <property type="entry name" value="PRK05326.1-2"/>
    <property type="match status" value="1"/>
</dbReference>
<gene>
    <name evidence="12" type="ORF">DXD04_07865</name>
</gene>
<dbReference type="Gene3D" id="3.30.70.1450">
    <property type="entry name" value="Regulator of K+ conductance, C-terminal domain"/>
    <property type="match status" value="1"/>
</dbReference>
<dbReference type="Gene3D" id="1.20.1530.20">
    <property type="match status" value="1"/>
</dbReference>
<protein>
    <submittedName>
        <fullName evidence="12">Potassium/proton antiporter</fullName>
    </submittedName>
</protein>
<comment type="subcellular location">
    <subcellularLocation>
        <location evidence="1">Cell membrane</location>
        <topology evidence="1">Multi-pass membrane protein</topology>
    </subcellularLocation>
</comment>
<feature type="transmembrane region" description="Helical" evidence="10">
    <location>
        <begin position="59"/>
        <end position="78"/>
    </location>
</feature>
<feature type="transmembrane region" description="Helical" evidence="10">
    <location>
        <begin position="372"/>
        <end position="391"/>
    </location>
</feature>
<evidence type="ECO:0000259" key="11">
    <source>
        <dbReference type="PROSITE" id="PS51202"/>
    </source>
</evidence>
<evidence type="ECO:0000256" key="4">
    <source>
        <dbReference type="ARBA" id="ARBA00022475"/>
    </source>
</evidence>